<name>A0A165Q8C1_9APHY</name>
<dbReference type="Pfam" id="PF20415">
    <property type="entry name" value="DUF6699"/>
    <property type="match status" value="1"/>
</dbReference>
<dbReference type="InterPro" id="IPR046522">
    <property type="entry name" value="DUF6699"/>
</dbReference>
<dbReference type="EMBL" id="KV429060">
    <property type="protein sequence ID" value="KZT69143.1"/>
    <property type="molecule type" value="Genomic_DNA"/>
</dbReference>
<dbReference type="AlphaFoldDB" id="A0A165Q8C1"/>
<sequence length="190" mass="21742">MQSLVDERGELNPYLEHRLFGRPPILFDMRDHLVRCLLGEAPPANPGEQPRQYLFCPDGPDGSQPATYPPVTQLYIGALADDHCDPFPWPMLVQPRHERLPVMVRDVLNTLIANFEEHLTEEEIAALSDQRRAHMLRAYWERAQQMWCGRIPGDDDGLRRIDYLGDRAWFRGLEPAQDGNGFVLFVGPAP</sequence>
<accession>A0A165Q8C1</accession>
<evidence type="ECO:0000259" key="1">
    <source>
        <dbReference type="Pfam" id="PF20415"/>
    </source>
</evidence>
<dbReference type="STRING" id="1314783.A0A165Q8C1"/>
<feature type="domain" description="DUF6699" evidence="1">
    <location>
        <begin position="47"/>
        <end position="179"/>
    </location>
</feature>
<protein>
    <recommendedName>
        <fullName evidence="1">DUF6699 domain-containing protein</fullName>
    </recommendedName>
</protein>
<organism evidence="2 3">
    <name type="scientific">Daedalea quercina L-15889</name>
    <dbReference type="NCBI Taxonomy" id="1314783"/>
    <lineage>
        <taxon>Eukaryota</taxon>
        <taxon>Fungi</taxon>
        <taxon>Dikarya</taxon>
        <taxon>Basidiomycota</taxon>
        <taxon>Agaricomycotina</taxon>
        <taxon>Agaricomycetes</taxon>
        <taxon>Polyporales</taxon>
        <taxon>Fomitopsis</taxon>
    </lineage>
</organism>
<dbReference type="OrthoDB" id="3202436at2759"/>
<evidence type="ECO:0000313" key="3">
    <source>
        <dbReference type="Proteomes" id="UP000076727"/>
    </source>
</evidence>
<keyword evidence="3" id="KW-1185">Reference proteome</keyword>
<gene>
    <name evidence="2" type="ORF">DAEQUDRAFT_750962</name>
</gene>
<evidence type="ECO:0000313" key="2">
    <source>
        <dbReference type="EMBL" id="KZT69143.1"/>
    </source>
</evidence>
<dbReference type="Proteomes" id="UP000076727">
    <property type="component" value="Unassembled WGS sequence"/>
</dbReference>
<reference evidence="2 3" key="1">
    <citation type="journal article" date="2016" name="Mol. Biol. Evol.">
        <title>Comparative Genomics of Early-Diverging Mushroom-Forming Fungi Provides Insights into the Origins of Lignocellulose Decay Capabilities.</title>
        <authorList>
            <person name="Nagy L.G."/>
            <person name="Riley R."/>
            <person name="Tritt A."/>
            <person name="Adam C."/>
            <person name="Daum C."/>
            <person name="Floudas D."/>
            <person name="Sun H."/>
            <person name="Yadav J.S."/>
            <person name="Pangilinan J."/>
            <person name="Larsson K.H."/>
            <person name="Matsuura K."/>
            <person name="Barry K."/>
            <person name="Labutti K."/>
            <person name="Kuo R."/>
            <person name="Ohm R.A."/>
            <person name="Bhattacharya S.S."/>
            <person name="Shirouzu T."/>
            <person name="Yoshinaga Y."/>
            <person name="Martin F.M."/>
            <person name="Grigoriev I.V."/>
            <person name="Hibbett D.S."/>
        </authorList>
    </citation>
    <scope>NUCLEOTIDE SEQUENCE [LARGE SCALE GENOMIC DNA]</scope>
    <source>
        <strain evidence="2 3">L-15889</strain>
    </source>
</reference>
<proteinExistence type="predicted"/>